<dbReference type="Proteomes" id="UP000010808">
    <property type="component" value="Chromosome"/>
</dbReference>
<name>L0REG9_9BACT</name>
<organism evidence="1 2">
    <name type="scientific">Maridesulfovibrio hydrothermalis AM13 = DSM 14728</name>
    <dbReference type="NCBI Taxonomy" id="1121451"/>
    <lineage>
        <taxon>Bacteria</taxon>
        <taxon>Pseudomonadati</taxon>
        <taxon>Thermodesulfobacteriota</taxon>
        <taxon>Desulfovibrionia</taxon>
        <taxon>Desulfovibrionales</taxon>
        <taxon>Desulfovibrionaceae</taxon>
        <taxon>Maridesulfovibrio</taxon>
    </lineage>
</organism>
<dbReference type="RefSeq" id="WP_015336529.1">
    <property type="nucleotide sequence ID" value="NC_020055.1"/>
</dbReference>
<reference evidence="1 2" key="1">
    <citation type="submission" date="2012-10" db="EMBL/GenBank/DDBJ databases">
        <authorList>
            <person name="Genoscope - CEA"/>
        </authorList>
    </citation>
    <scope>NUCLEOTIDE SEQUENCE [LARGE SCALE GENOMIC DNA]</scope>
    <source>
        <strain evidence="2">AM13 / DSM 14728</strain>
    </source>
</reference>
<evidence type="ECO:0000313" key="1">
    <source>
        <dbReference type="EMBL" id="CCO23926.1"/>
    </source>
</evidence>
<dbReference type="PATRIC" id="fig|1121451.3.peg.1891"/>
<dbReference type="KEGG" id="dhy:DESAM_21649"/>
<dbReference type="STRING" id="1121451.DESAM_21649"/>
<dbReference type="OrthoDB" id="1687780at2"/>
<protein>
    <recommendedName>
        <fullName evidence="3">SAP domain-containing protein</fullName>
    </recommendedName>
</protein>
<dbReference type="AlphaFoldDB" id="L0REG9"/>
<proteinExistence type="predicted"/>
<evidence type="ECO:0000313" key="2">
    <source>
        <dbReference type="Proteomes" id="UP000010808"/>
    </source>
</evidence>
<keyword evidence="2" id="KW-1185">Reference proteome</keyword>
<dbReference type="eggNOG" id="ENOG5033C3D">
    <property type="taxonomic scope" value="Bacteria"/>
</dbReference>
<sequence>MSREMIENLAQRLKVDVEGLSLVEAVRLLQRIEGNFDCFARPESGFCDQKECLFYVECMENSRNSEDLN</sequence>
<gene>
    <name evidence="1" type="ORF">DESAM_21649</name>
</gene>
<evidence type="ECO:0008006" key="3">
    <source>
        <dbReference type="Google" id="ProtNLM"/>
    </source>
</evidence>
<dbReference type="EMBL" id="FO203522">
    <property type="protein sequence ID" value="CCO23926.1"/>
    <property type="molecule type" value="Genomic_DNA"/>
</dbReference>
<dbReference type="HOGENOM" id="CLU_203783_0_0_7"/>
<accession>L0REG9</accession>